<dbReference type="PANTHER" id="PTHR10890">
    <property type="entry name" value="CYSTEINYL-TRNA SYNTHETASE"/>
    <property type="match status" value="1"/>
</dbReference>
<dbReference type="OrthoDB" id="438179at2759"/>
<evidence type="ECO:0000313" key="6">
    <source>
        <dbReference type="EMBL" id="OWK00634.1"/>
    </source>
</evidence>
<protein>
    <submittedName>
        <fullName evidence="6">CARS2</fullName>
    </submittedName>
</protein>
<dbReference type="PANTHER" id="PTHR10890:SF27">
    <property type="entry name" value="CYSTEINE--TRNA LIGASE, MITOCHONDRIAL-RELATED"/>
    <property type="match status" value="1"/>
</dbReference>
<dbReference type="GO" id="GO:0005524">
    <property type="term" value="F:ATP binding"/>
    <property type="evidence" value="ECO:0007669"/>
    <property type="project" value="UniProtKB-KW"/>
</dbReference>
<evidence type="ECO:0000313" key="7">
    <source>
        <dbReference type="Proteomes" id="UP000242450"/>
    </source>
</evidence>
<keyword evidence="7" id="KW-1185">Reference proteome</keyword>
<dbReference type="GO" id="GO:0005737">
    <property type="term" value="C:cytoplasm"/>
    <property type="evidence" value="ECO:0007669"/>
    <property type="project" value="TreeGrafter"/>
</dbReference>
<dbReference type="Proteomes" id="UP000242450">
    <property type="component" value="Chromosome 30"/>
</dbReference>
<evidence type="ECO:0000256" key="4">
    <source>
        <dbReference type="ARBA" id="ARBA00022840"/>
    </source>
</evidence>
<comment type="similarity">
    <text evidence="1">Belongs to the class-I aminoacyl-tRNA synthetase family.</text>
</comment>
<dbReference type="InterPro" id="IPR014729">
    <property type="entry name" value="Rossmann-like_a/b/a_fold"/>
</dbReference>
<feature type="domain" description="tRNA synthetases class I catalytic" evidence="5">
    <location>
        <begin position="73"/>
        <end position="134"/>
    </location>
</feature>
<dbReference type="EMBL" id="MKHE01000030">
    <property type="protein sequence ID" value="OWK00634.1"/>
    <property type="molecule type" value="Genomic_DNA"/>
</dbReference>
<name>A0A212C439_CEREH</name>
<gene>
    <name evidence="6" type="ORF">Celaphus_00016831</name>
</gene>
<dbReference type="AlphaFoldDB" id="A0A212C439"/>
<evidence type="ECO:0000256" key="2">
    <source>
        <dbReference type="ARBA" id="ARBA00022598"/>
    </source>
</evidence>
<sequence length="154" mass="17267">MKYSGGTCKDPGVVAAFHRFGAEFSDPRVIQPRVRIPQSVTFLFSTKRHDYMLIMTENVASFLSSLFHMVGLTSVPRYSCGPTVYDHAHLGHACSYVRFDIIRRILTRVFGCNVIMVMGITDVDDKIIRRANEVSMGHVVTRRGALTGKWATPT</sequence>
<comment type="caution">
    <text evidence="6">The sequence shown here is derived from an EMBL/GenBank/DDBJ whole genome shotgun (WGS) entry which is preliminary data.</text>
</comment>
<evidence type="ECO:0000259" key="5">
    <source>
        <dbReference type="Pfam" id="PF01406"/>
    </source>
</evidence>
<evidence type="ECO:0000256" key="1">
    <source>
        <dbReference type="ARBA" id="ARBA00005594"/>
    </source>
</evidence>
<proteinExistence type="inferred from homology"/>
<dbReference type="SUPFAM" id="SSF52374">
    <property type="entry name" value="Nucleotidylyl transferase"/>
    <property type="match status" value="1"/>
</dbReference>
<dbReference type="InterPro" id="IPR032678">
    <property type="entry name" value="tRNA-synt_1_cat_dom"/>
</dbReference>
<dbReference type="InterPro" id="IPR024909">
    <property type="entry name" value="Cys-tRNA/MSH_ligase"/>
</dbReference>
<reference evidence="6 7" key="1">
    <citation type="journal article" date="2018" name="Mol. Genet. Genomics">
        <title>The red deer Cervus elaphus genome CerEla1.0: sequencing, annotating, genes, and chromosomes.</title>
        <authorList>
            <person name="Bana N.A."/>
            <person name="Nyiri A."/>
            <person name="Nagy J."/>
            <person name="Frank K."/>
            <person name="Nagy T."/>
            <person name="Steger V."/>
            <person name="Schiller M."/>
            <person name="Lakatos P."/>
            <person name="Sugar L."/>
            <person name="Horn P."/>
            <person name="Barta E."/>
            <person name="Orosz L."/>
        </authorList>
    </citation>
    <scope>NUCLEOTIDE SEQUENCE [LARGE SCALE GENOMIC DNA]</scope>
    <source>
        <strain evidence="6">Hungarian</strain>
    </source>
</reference>
<organism evidence="6 7">
    <name type="scientific">Cervus elaphus hippelaphus</name>
    <name type="common">European red deer</name>
    <dbReference type="NCBI Taxonomy" id="46360"/>
    <lineage>
        <taxon>Eukaryota</taxon>
        <taxon>Metazoa</taxon>
        <taxon>Chordata</taxon>
        <taxon>Craniata</taxon>
        <taxon>Vertebrata</taxon>
        <taxon>Euteleostomi</taxon>
        <taxon>Mammalia</taxon>
        <taxon>Eutheria</taxon>
        <taxon>Laurasiatheria</taxon>
        <taxon>Artiodactyla</taxon>
        <taxon>Ruminantia</taxon>
        <taxon>Pecora</taxon>
        <taxon>Cervidae</taxon>
        <taxon>Cervinae</taxon>
        <taxon>Cervus</taxon>
    </lineage>
</organism>
<dbReference type="Gene3D" id="3.40.50.620">
    <property type="entry name" value="HUPs"/>
    <property type="match status" value="1"/>
</dbReference>
<dbReference type="GO" id="GO:0004817">
    <property type="term" value="F:cysteine-tRNA ligase activity"/>
    <property type="evidence" value="ECO:0007669"/>
    <property type="project" value="TreeGrafter"/>
</dbReference>
<dbReference type="Pfam" id="PF01406">
    <property type="entry name" value="tRNA-synt_1e"/>
    <property type="match status" value="1"/>
</dbReference>
<evidence type="ECO:0000256" key="3">
    <source>
        <dbReference type="ARBA" id="ARBA00022741"/>
    </source>
</evidence>
<keyword evidence="2" id="KW-0436">Ligase</keyword>
<keyword evidence="3" id="KW-0547">Nucleotide-binding</keyword>
<dbReference type="GO" id="GO:0006423">
    <property type="term" value="P:cysteinyl-tRNA aminoacylation"/>
    <property type="evidence" value="ECO:0007669"/>
    <property type="project" value="TreeGrafter"/>
</dbReference>
<accession>A0A212C439</accession>
<keyword evidence="4" id="KW-0067">ATP-binding</keyword>